<proteinExistence type="predicted"/>
<dbReference type="Gene3D" id="1.20.120.350">
    <property type="entry name" value="Voltage-gated potassium channels. Chain C"/>
    <property type="match status" value="1"/>
</dbReference>
<comment type="caution">
    <text evidence="5">The sequence shown here is derived from an EMBL/GenBank/DDBJ whole genome shotgun (WGS) entry which is preliminary data.</text>
</comment>
<dbReference type="GO" id="GO:0008076">
    <property type="term" value="C:voltage-gated potassium channel complex"/>
    <property type="evidence" value="ECO:0007669"/>
    <property type="project" value="TreeGrafter"/>
</dbReference>
<sequence length="148" mass="15935">MGNEEEIVLVVFFGTEYALRSWSAGCRCKHAGIKGGFLFARKPISIIDLIVIVASVIVLSMGSNGQVLATSTVSGSASYRFSAHAACRWTSGHLEASGICSLNSQTVAKVRGLHPLLMTFDLHCNTTESCLNPEGTIREINLLLLEHL</sequence>
<dbReference type="PANTHER" id="PTHR47735">
    <property type="entry name" value="POTASSIUM VOLTAGE-GATED CHANNEL SUBFAMILY KQT MEMBER 4"/>
    <property type="match status" value="1"/>
</dbReference>
<evidence type="ECO:0000313" key="5">
    <source>
        <dbReference type="EMBL" id="KAJ8380465.1"/>
    </source>
</evidence>
<dbReference type="PANTHER" id="PTHR47735:SF14">
    <property type="entry name" value="POTASSIUM VOLTAGE-GATED CHANNEL SUBFAMILY KQT MEMBER 1"/>
    <property type="match status" value="1"/>
</dbReference>
<protein>
    <submittedName>
        <fullName evidence="5">Uncharacterized protein</fullName>
    </submittedName>
</protein>
<keyword evidence="6" id="KW-1185">Reference proteome</keyword>
<keyword evidence="3" id="KW-1133">Transmembrane helix</keyword>
<dbReference type="AlphaFoldDB" id="A0A9Q1GA87"/>
<gene>
    <name evidence="5" type="ORF">SKAU_G00012430</name>
</gene>
<comment type="subcellular location">
    <subcellularLocation>
        <location evidence="1">Membrane</location>
        <topology evidence="1">Multi-pass membrane protein</topology>
    </subcellularLocation>
</comment>
<dbReference type="GO" id="GO:0005249">
    <property type="term" value="F:voltage-gated potassium channel activity"/>
    <property type="evidence" value="ECO:0007669"/>
    <property type="project" value="InterPro"/>
</dbReference>
<evidence type="ECO:0000256" key="4">
    <source>
        <dbReference type="ARBA" id="ARBA00023136"/>
    </source>
</evidence>
<name>A0A9Q1GA87_SYNKA</name>
<evidence type="ECO:0000313" key="6">
    <source>
        <dbReference type="Proteomes" id="UP001152622"/>
    </source>
</evidence>
<dbReference type="InterPro" id="IPR027359">
    <property type="entry name" value="Volt_channel_dom_sf"/>
</dbReference>
<dbReference type="OrthoDB" id="8879391at2759"/>
<evidence type="ECO:0000256" key="1">
    <source>
        <dbReference type="ARBA" id="ARBA00004141"/>
    </source>
</evidence>
<organism evidence="5 6">
    <name type="scientific">Synaphobranchus kaupii</name>
    <name type="common">Kaup's arrowtooth eel</name>
    <dbReference type="NCBI Taxonomy" id="118154"/>
    <lineage>
        <taxon>Eukaryota</taxon>
        <taxon>Metazoa</taxon>
        <taxon>Chordata</taxon>
        <taxon>Craniata</taxon>
        <taxon>Vertebrata</taxon>
        <taxon>Euteleostomi</taxon>
        <taxon>Actinopterygii</taxon>
        <taxon>Neopterygii</taxon>
        <taxon>Teleostei</taxon>
        <taxon>Anguilliformes</taxon>
        <taxon>Synaphobranchidae</taxon>
        <taxon>Synaphobranchus</taxon>
    </lineage>
</organism>
<evidence type="ECO:0000256" key="3">
    <source>
        <dbReference type="ARBA" id="ARBA00022989"/>
    </source>
</evidence>
<dbReference type="Proteomes" id="UP001152622">
    <property type="component" value="Chromosome 1"/>
</dbReference>
<keyword evidence="2" id="KW-0812">Transmembrane</keyword>
<reference evidence="5" key="1">
    <citation type="journal article" date="2023" name="Science">
        <title>Genome structures resolve the early diversification of teleost fishes.</title>
        <authorList>
            <person name="Parey E."/>
            <person name="Louis A."/>
            <person name="Montfort J."/>
            <person name="Bouchez O."/>
            <person name="Roques C."/>
            <person name="Iampietro C."/>
            <person name="Lluch J."/>
            <person name="Castinel A."/>
            <person name="Donnadieu C."/>
            <person name="Desvignes T."/>
            <person name="Floi Bucao C."/>
            <person name="Jouanno E."/>
            <person name="Wen M."/>
            <person name="Mejri S."/>
            <person name="Dirks R."/>
            <person name="Jansen H."/>
            <person name="Henkel C."/>
            <person name="Chen W.J."/>
            <person name="Zahm M."/>
            <person name="Cabau C."/>
            <person name="Klopp C."/>
            <person name="Thompson A.W."/>
            <person name="Robinson-Rechavi M."/>
            <person name="Braasch I."/>
            <person name="Lecointre G."/>
            <person name="Bobe J."/>
            <person name="Postlethwait J.H."/>
            <person name="Berthelot C."/>
            <person name="Roest Crollius H."/>
            <person name="Guiguen Y."/>
        </authorList>
    </citation>
    <scope>NUCLEOTIDE SEQUENCE</scope>
    <source>
        <strain evidence="5">WJC10195</strain>
    </source>
</reference>
<dbReference type="InterPro" id="IPR003937">
    <property type="entry name" value="K_chnl_volt-dep_KCNQ"/>
</dbReference>
<evidence type="ECO:0000256" key="2">
    <source>
        <dbReference type="ARBA" id="ARBA00022692"/>
    </source>
</evidence>
<dbReference type="PRINTS" id="PR01459">
    <property type="entry name" value="KCNQCHANNEL"/>
</dbReference>
<dbReference type="EMBL" id="JAINUF010000001">
    <property type="protein sequence ID" value="KAJ8380465.1"/>
    <property type="molecule type" value="Genomic_DNA"/>
</dbReference>
<keyword evidence="4" id="KW-0472">Membrane</keyword>
<accession>A0A9Q1GA87</accession>